<protein>
    <submittedName>
        <fullName evidence="8">Uncharacterized protein</fullName>
    </submittedName>
</protein>
<dbReference type="InterPro" id="IPR022385">
    <property type="entry name" value="Rhs_assc_core"/>
</dbReference>
<dbReference type="PANTHER" id="PTHR32305:SF15">
    <property type="entry name" value="PROTEIN RHSA-RELATED"/>
    <property type="match status" value="1"/>
</dbReference>
<dbReference type="OMA" id="HRIISEY"/>
<dbReference type="eggNOG" id="ENOG502QUQU">
    <property type="taxonomic scope" value="Eukaryota"/>
</dbReference>
<evidence type="ECO:0000256" key="5">
    <source>
        <dbReference type="SAM" id="MobiDB-lite"/>
    </source>
</evidence>
<accession>S8C346</accession>
<feature type="region of interest" description="Disordered" evidence="5">
    <location>
        <begin position="2398"/>
        <end position="2417"/>
    </location>
</feature>
<feature type="region of interest" description="Disordered" evidence="5">
    <location>
        <begin position="2201"/>
        <end position="2230"/>
    </location>
</feature>
<organism evidence="8 9">
    <name type="scientific">Dactylellina haptotyla (strain CBS 200.50)</name>
    <name type="common">Nematode-trapping fungus</name>
    <name type="synonym">Monacrosporium haptotylum</name>
    <dbReference type="NCBI Taxonomy" id="1284197"/>
    <lineage>
        <taxon>Eukaryota</taxon>
        <taxon>Fungi</taxon>
        <taxon>Dikarya</taxon>
        <taxon>Ascomycota</taxon>
        <taxon>Pezizomycotina</taxon>
        <taxon>Orbiliomycetes</taxon>
        <taxon>Orbiliales</taxon>
        <taxon>Orbiliaceae</taxon>
        <taxon>Dactylellina</taxon>
    </lineage>
</organism>
<sequence>MLANIWGNASGGAPNAARKSGSQVSTLLEGQSSTQPEIGASGPTINDPTTPASGTGGGSQRSISSNFKVNPENGTLQFSLPISTSSSRGGFGPLLNFAYNSGSGNGPYGFGWAIDIAKISRKTSQQIPSYDESDIFCISDAEDLVLVDELGSEKDRTVPDNFEDSKLRFRVLRYRPRIEPLTTRIEKWTNVNDPNDIHWRVVTSSNTTTIYGRADDSRIFYTKGGSKRIFSWLISSSIDSQGNAMEYSYKRENSEGIADQSCEQHRKAYLLSSNLYIKSIKYGNIKPCRSVERWGILHALNQWLFEVVFDYGEHDSKNPTTKETRPWGIRKDPFSIYKSGFEVRTYRLCRRILMFHHFAKELKMDDCLVSSTKFSYRETERTTFLKSYSQCGYSDGGRLKDSLPPFEFVYSKATKIRDLKVQSLEIGSIQASVSTGSGRDSLPQEWIDLESQGAPGLLVQLRSGSWKFQRNEMALNDENVSADSFSYFGPVRDLKQLPSLRHEDSIYFEDLDGNGCLDAVCKAENGAVTGFFERLENDRWANFASFETGFSLEETNRILQRIDLTGDGRHDLLTINDSMNEIRWRKSLGKVGFSAEHSVPRQGQGPRLIAKDAQVGIYFGDMSGDGLTDIIEIANGQICYWPNLGYGQFGEKVQMYNSPVIESQDEFIQERLRLLDLDGTGTLDILYLPPAGGAKLYYNLSGNGWSDEVFVPQVPQITSMSSVHILDIMGNGTSSLCWADETEGAMLKFINFMAKGKPHLLTVLTNGYGGTTTVSYKPSTWFFLRDDLRGQPWQEGCRTPFAVHCVHQVKIEDSIAQTTQNQRYEYHDGYFDGTEREFRGFGRVEQWDEEEWGSNQQRVLYRRPPIHTKTWFHTGALKFDTPAYTFSKPSLDTMWIPSEVASEQEFYEIQRSLKGVELRHEIYSNDNSDLADIPFAISEKRYRVERIQRPKEDKNGIFRVFPIESLQIQTERSLEASRFEHELTLETNSHGQTTKLAKIHYSAPSQIVLPDGLKNLIDQTEIFYTETQFTNAIDEPATHYSFRLPEAFGAKSYGMRVGRDDLSIESAFKTTTTGNCEFLMGRKLLDWSQYMEITSKSQSWPENSMVLLSESRSTYLSTDMSETLPNGVLEEFSIPDRSYNLMEYGDVMSETYRNSFRQKFGTTIKDAFLSKSQGGYVDLDGDGRIWLPSNRYLFTDDLELKQPTAARKCFYIPSISINPLGNTTRTTFDDYTMFAVSVEDALGNIVQKKHDYERLQPIVLTDSNGNRTQVAFDNFGCTIGSAVMGKVDESLGDNLEGFTSNLTQAQIDDFFKDPAGKAGEILGSASNRVVFDTHRHQRSLAGGKSLPCVQAEISRDFHVSDKREVQYQVSLSYIDGAGKIFQTTKLISYNKLTNAQTWRFSDWSDRNSKGVIVRKYQPFVSKSHDFQCRRDSPSEILLLDPLDRTVGVIYADHTWTKVEFSPWYQEHFDQGDTVLLDPTKDPSISAYLKTIDSSIHSPTWYSLMTSPHSTKWEQDAALKSKVYAGTTKKEYLSPSNKCVLNVITVANKKYVNKFMLDLSGNNIAKYDAQNRLVEMKYIDLLGRPYLTRGMDNGDSYILSNALGSGAYMWRSNEDAIRKEYDALGREIKEFLVQDGGAETMLSSITYGESIRSIDPKILNLRGKVFTTCDQAGKRSNDRFDFKGNCLQTSALFAKDFKSHINWSGDVELEEENPAISKSRFDALNRSISSTDAAGQVTERGFGISGELLKVSSKSDKDPIFREYISNIVYTFDNKPERIDYGNGTHAEIEYHPASRRAVMKKNWRDNGDILEHLFFTYDAGGRISHIENRANQTVFFTNNTSNPSNDYTYDGFGRLVQAMGREQIHLQGGVKTCKTYTSNSLSENGESKILGDGTRLCNYIEKYEHDEVGNIKTITHEPISSTPVRGWNKRYLYEERSLLEPEIFGNRLSRTETLDSKFPENYSYDGNSGQVGCMTSIHGFSSVTWDHRDMLRSSAKQITNSGTPETTWYVYGKDGKRLRKVTEAYSPAASDKDPRIISDTRYIGNVEICRKYSPTQPKERITSSITGKSLIASVETNEQGVVLVRYHASSNIELDDNGRLISYEEYSAFGASTYRATDGAIEAPRKYRFANQERDEETGLYYCKSRYFAPWLGRWISPDPLGTIDGNNIYVYCGNDPINFKDPSGTMRQWGMNNNIHGFDFSGNNAGGNQGNNNNAGRGTTTTILNPQPQEPRTYRLELRMPSQDSNQAQSQHASQAESQNGSLSQAGMNIEEDDSQQQFQIQPVQMQPIQPIIPIQQAPIQQIQAPIQQMQAPVQQIQAQQPQNYGPNAYFGPTIPDGPAGGYGGGQGNQYNLPLNPRPRNNGGNPFADMQPLQGNELGDLFGQMNQNNYHNPFGQQQQNQMQGPMGPRQYARHGPNHSMLSGGGGVWRTGNNAMQQQQQQWQSNINNMYRADAVDPQEQEQYYTNRIQDQYTMWDGEVLNGVQYDQLADYENYDGPQPGNQNQWYDFDEQY</sequence>
<feature type="compositionally biased region" description="Low complexity" evidence="5">
    <location>
        <begin position="2211"/>
        <end position="2223"/>
    </location>
</feature>
<dbReference type="InterPro" id="IPR022044">
    <property type="entry name" value="TcdB_toxin_mid/C"/>
</dbReference>
<dbReference type="SUPFAM" id="SSF69318">
    <property type="entry name" value="Integrin alpha N-terminal domain"/>
    <property type="match status" value="1"/>
</dbReference>
<dbReference type="GO" id="GO:0005576">
    <property type="term" value="C:extracellular region"/>
    <property type="evidence" value="ECO:0007669"/>
    <property type="project" value="UniProtKB-SubCell"/>
</dbReference>
<comment type="subcellular location">
    <subcellularLocation>
        <location evidence="1">Secreted</location>
    </subcellularLocation>
</comment>
<feature type="compositionally biased region" description="Polar residues" evidence="5">
    <location>
        <begin position="20"/>
        <end position="36"/>
    </location>
</feature>
<dbReference type="STRING" id="1284197.S8C346"/>
<evidence type="ECO:0000256" key="1">
    <source>
        <dbReference type="ARBA" id="ARBA00004613"/>
    </source>
</evidence>
<dbReference type="Proteomes" id="UP000015100">
    <property type="component" value="Unassembled WGS sequence"/>
</dbReference>
<reference evidence="8 9" key="1">
    <citation type="journal article" date="2013" name="PLoS Genet.">
        <title>Genomic mechanisms accounting for the adaptation to parasitism in nematode-trapping fungi.</title>
        <authorList>
            <person name="Meerupati T."/>
            <person name="Andersson K.M."/>
            <person name="Friman E."/>
            <person name="Kumar D."/>
            <person name="Tunlid A."/>
            <person name="Ahren D."/>
        </authorList>
    </citation>
    <scope>NUCLEOTIDE SEQUENCE [LARGE SCALE GENOMIC DNA]</scope>
    <source>
        <strain evidence="8 9">CBS 200.50</strain>
    </source>
</reference>
<reference evidence="9" key="2">
    <citation type="submission" date="2013-04" db="EMBL/GenBank/DDBJ databases">
        <title>Genomic mechanisms accounting for the adaptation to parasitism in nematode-trapping fungi.</title>
        <authorList>
            <person name="Ahren D.G."/>
        </authorList>
    </citation>
    <scope>NUCLEOTIDE SEQUENCE [LARGE SCALE GENOMIC DNA]</scope>
    <source>
        <strain evidence="9">CBS 200.50</strain>
    </source>
</reference>
<evidence type="ECO:0000256" key="4">
    <source>
        <dbReference type="ARBA" id="ARBA00023026"/>
    </source>
</evidence>
<dbReference type="HOGENOM" id="CLU_000672_1_0_1"/>
<dbReference type="Pfam" id="PF12256">
    <property type="entry name" value="TcdB_toxin_midN"/>
    <property type="match status" value="1"/>
</dbReference>
<dbReference type="InterPro" id="IPR028994">
    <property type="entry name" value="Integrin_alpha_N"/>
</dbReference>
<feature type="domain" description="Insecticide toxin TcdB middle/N-terminal" evidence="7">
    <location>
        <begin position="719"/>
        <end position="875"/>
    </location>
</feature>
<dbReference type="InterPro" id="IPR022045">
    <property type="entry name" value="TcdB_toxin_mid/N"/>
</dbReference>
<gene>
    <name evidence="8" type="ORF">H072_3881</name>
</gene>
<evidence type="ECO:0000313" key="8">
    <source>
        <dbReference type="EMBL" id="EPS42087.1"/>
    </source>
</evidence>
<feature type="compositionally biased region" description="Low complexity" evidence="5">
    <location>
        <begin position="2243"/>
        <end position="2260"/>
    </location>
</feature>
<dbReference type="NCBIfam" id="TIGR03696">
    <property type="entry name" value="Rhs_assc_core"/>
    <property type="match status" value="1"/>
</dbReference>
<feature type="region of interest" description="Disordered" evidence="5">
    <location>
        <begin position="2243"/>
        <end position="2264"/>
    </location>
</feature>
<proteinExistence type="predicted"/>
<dbReference type="PRINTS" id="PR01341">
    <property type="entry name" value="SALSPVBPROT"/>
</dbReference>
<evidence type="ECO:0000313" key="9">
    <source>
        <dbReference type="Proteomes" id="UP000015100"/>
    </source>
</evidence>
<keyword evidence="2" id="KW-0964">Secreted</keyword>
<dbReference type="Pfam" id="PF12255">
    <property type="entry name" value="TcdB_toxin_midC"/>
    <property type="match status" value="1"/>
</dbReference>
<dbReference type="Pfam" id="PF13517">
    <property type="entry name" value="FG-GAP_3"/>
    <property type="match status" value="1"/>
</dbReference>
<dbReference type="Pfam" id="PF03534">
    <property type="entry name" value="SpvB"/>
    <property type="match status" value="1"/>
</dbReference>
<dbReference type="OrthoDB" id="5426877at2759"/>
<feature type="region of interest" description="Disordered" evidence="5">
    <location>
        <begin position="9"/>
        <end position="68"/>
    </location>
</feature>
<dbReference type="InterPro" id="IPR050708">
    <property type="entry name" value="T6SS_VgrG/RHS"/>
</dbReference>
<evidence type="ECO:0000259" key="7">
    <source>
        <dbReference type="Pfam" id="PF12256"/>
    </source>
</evidence>
<dbReference type="Gene3D" id="2.180.10.10">
    <property type="entry name" value="RHS repeat-associated core"/>
    <property type="match status" value="1"/>
</dbReference>
<evidence type="ECO:0000256" key="3">
    <source>
        <dbReference type="ARBA" id="ARBA00022729"/>
    </source>
</evidence>
<keyword evidence="3" id="KW-0732">Signal</keyword>
<dbReference type="InterPro" id="IPR013517">
    <property type="entry name" value="FG-GAP"/>
</dbReference>
<dbReference type="GO" id="GO:0005737">
    <property type="term" value="C:cytoplasm"/>
    <property type="evidence" value="ECO:0007669"/>
    <property type="project" value="InterPro"/>
</dbReference>
<keyword evidence="4" id="KW-0843">Virulence</keyword>
<evidence type="ECO:0000259" key="6">
    <source>
        <dbReference type="Pfam" id="PF12255"/>
    </source>
</evidence>
<feature type="domain" description="Insecticide toxin TcdB middle/C-terminal" evidence="6">
    <location>
        <begin position="909"/>
        <end position="1002"/>
    </location>
</feature>
<comment type="caution">
    <text evidence="8">The sequence shown here is derived from an EMBL/GenBank/DDBJ whole genome shotgun (WGS) entry which is preliminary data.</text>
</comment>
<dbReference type="EMBL" id="AQGS01000129">
    <property type="protein sequence ID" value="EPS42087.1"/>
    <property type="molecule type" value="Genomic_DNA"/>
</dbReference>
<name>S8C346_DACHA</name>
<keyword evidence="9" id="KW-1185">Reference proteome</keyword>
<dbReference type="PANTHER" id="PTHR32305">
    <property type="match status" value="1"/>
</dbReference>
<evidence type="ECO:0000256" key="2">
    <source>
        <dbReference type="ARBA" id="ARBA00022525"/>
    </source>
</evidence>
<feature type="compositionally biased region" description="Low complexity" evidence="5">
    <location>
        <begin position="2398"/>
        <end position="2411"/>
    </location>
</feature>
<dbReference type="InterPro" id="IPR003284">
    <property type="entry name" value="Sal_SpvB"/>
</dbReference>